<dbReference type="RefSeq" id="WP_382342167.1">
    <property type="nucleotide sequence ID" value="NZ_JBHSAB010000010.1"/>
</dbReference>
<name>A0ABV8CED0_9GAMM</name>
<organism evidence="2 3">
    <name type="scientific">Legionella dresdenensis</name>
    <dbReference type="NCBI Taxonomy" id="450200"/>
    <lineage>
        <taxon>Bacteria</taxon>
        <taxon>Pseudomonadati</taxon>
        <taxon>Pseudomonadota</taxon>
        <taxon>Gammaproteobacteria</taxon>
        <taxon>Legionellales</taxon>
        <taxon>Legionellaceae</taxon>
        <taxon>Legionella</taxon>
    </lineage>
</organism>
<proteinExistence type="predicted"/>
<evidence type="ECO:0008006" key="4">
    <source>
        <dbReference type="Google" id="ProtNLM"/>
    </source>
</evidence>
<accession>A0ABV8CED0</accession>
<sequence>MKKYLLAALCILPFAEASANCDLSRFRWDCELPIKARPSAYTHSLVYCGNSYGYITRQQYDQLSRYHRRSVNMVLKVNGEYIDSPCIPAER</sequence>
<dbReference type="EMBL" id="JBHSAB010000010">
    <property type="protein sequence ID" value="MFC3908668.1"/>
    <property type="molecule type" value="Genomic_DNA"/>
</dbReference>
<evidence type="ECO:0000256" key="1">
    <source>
        <dbReference type="SAM" id="SignalP"/>
    </source>
</evidence>
<reference evidence="3" key="1">
    <citation type="journal article" date="2019" name="Int. J. Syst. Evol. Microbiol.">
        <title>The Global Catalogue of Microorganisms (GCM) 10K type strain sequencing project: providing services to taxonomists for standard genome sequencing and annotation.</title>
        <authorList>
            <consortium name="The Broad Institute Genomics Platform"/>
            <consortium name="The Broad Institute Genome Sequencing Center for Infectious Disease"/>
            <person name="Wu L."/>
            <person name="Ma J."/>
        </authorList>
    </citation>
    <scope>NUCLEOTIDE SEQUENCE [LARGE SCALE GENOMIC DNA]</scope>
    <source>
        <strain evidence="3">CCUG 59858</strain>
    </source>
</reference>
<keyword evidence="3" id="KW-1185">Reference proteome</keyword>
<comment type="caution">
    <text evidence="2">The sequence shown here is derived from an EMBL/GenBank/DDBJ whole genome shotgun (WGS) entry which is preliminary data.</text>
</comment>
<dbReference type="Proteomes" id="UP001595758">
    <property type="component" value="Unassembled WGS sequence"/>
</dbReference>
<feature type="chain" id="PRO_5046634443" description="Secreted protein" evidence="1">
    <location>
        <begin position="20"/>
        <end position="91"/>
    </location>
</feature>
<keyword evidence="1" id="KW-0732">Signal</keyword>
<gene>
    <name evidence="2" type="ORF">ACFORL_06205</name>
</gene>
<evidence type="ECO:0000313" key="2">
    <source>
        <dbReference type="EMBL" id="MFC3908668.1"/>
    </source>
</evidence>
<evidence type="ECO:0000313" key="3">
    <source>
        <dbReference type="Proteomes" id="UP001595758"/>
    </source>
</evidence>
<protein>
    <recommendedName>
        <fullName evidence="4">Secreted protein</fullName>
    </recommendedName>
</protein>
<feature type="signal peptide" evidence="1">
    <location>
        <begin position="1"/>
        <end position="19"/>
    </location>
</feature>